<dbReference type="EMBL" id="MFIX01000106">
    <property type="protein sequence ID" value="OGG04654.1"/>
    <property type="molecule type" value="Genomic_DNA"/>
</dbReference>
<dbReference type="Proteomes" id="UP000179129">
    <property type="component" value="Unassembled WGS sequence"/>
</dbReference>
<evidence type="ECO:0000256" key="5">
    <source>
        <dbReference type="ARBA" id="ARBA00022989"/>
    </source>
</evidence>
<feature type="transmembrane region" description="Helical" evidence="7">
    <location>
        <begin position="30"/>
        <end position="48"/>
    </location>
</feature>
<evidence type="ECO:0000256" key="6">
    <source>
        <dbReference type="ARBA" id="ARBA00023136"/>
    </source>
</evidence>
<dbReference type="Pfam" id="PF03773">
    <property type="entry name" value="ArsP_1"/>
    <property type="match status" value="1"/>
</dbReference>
<evidence type="ECO:0008006" key="10">
    <source>
        <dbReference type="Google" id="ProtNLM"/>
    </source>
</evidence>
<dbReference type="InterPro" id="IPR052923">
    <property type="entry name" value="UPF0718"/>
</dbReference>
<feature type="transmembrane region" description="Helical" evidence="7">
    <location>
        <begin position="89"/>
        <end position="109"/>
    </location>
</feature>
<protein>
    <recommendedName>
        <fullName evidence="10">Permease</fullName>
    </recommendedName>
</protein>
<feature type="transmembrane region" description="Helical" evidence="7">
    <location>
        <begin position="60"/>
        <end position="83"/>
    </location>
</feature>
<feature type="transmembrane region" description="Helical" evidence="7">
    <location>
        <begin position="213"/>
        <end position="234"/>
    </location>
</feature>
<evidence type="ECO:0000256" key="1">
    <source>
        <dbReference type="ARBA" id="ARBA00004651"/>
    </source>
</evidence>
<dbReference type="GO" id="GO:0005886">
    <property type="term" value="C:plasma membrane"/>
    <property type="evidence" value="ECO:0007669"/>
    <property type="project" value="UniProtKB-SubCell"/>
</dbReference>
<keyword evidence="5 7" id="KW-1133">Transmembrane helix</keyword>
<feature type="transmembrane region" description="Helical" evidence="7">
    <location>
        <begin position="254"/>
        <end position="274"/>
    </location>
</feature>
<feature type="transmembrane region" description="Helical" evidence="7">
    <location>
        <begin position="121"/>
        <end position="143"/>
    </location>
</feature>
<comment type="caution">
    <text evidence="8">The sequence shown here is derived from an EMBL/GenBank/DDBJ whole genome shotgun (WGS) entry which is preliminary data.</text>
</comment>
<sequence length="305" mass="33157">MDLLYQLERIFSRTYTYRILDNFLELLRELYPYLLAGILVIAVLQRRLPSLVRFKVLRSAGTLNILAAALLGMAAPLPVYLAVPLSVSLIAAGFPAPVMVAFLFACPLIDPNLFLLTYGAFGWPMAAARAVSALALGFFAGLLCRRFAGRLSLFPKRAPETGSQAKPAAMIKERPFLTALWRQSLFILKIFSVSLLISAALKALVPPEFVRSLVGRSSSFSILLAIALGVPFYQCGGASIPIMQALYELGLGRGAVLAFFISGPATKLSALYAFREGYGDRFLLLYLAYTLAGAFLAGVLFNLRG</sequence>
<keyword evidence="6 7" id="KW-0472">Membrane</keyword>
<dbReference type="PANTHER" id="PTHR34184">
    <property type="entry name" value="UPF0718 PROTEIN YCGR"/>
    <property type="match status" value="1"/>
</dbReference>
<gene>
    <name evidence="8" type="ORF">A3F83_00875</name>
</gene>
<proteinExistence type="inferred from homology"/>
<comment type="similarity">
    <text evidence="2">Belongs to the UPF0718 family.</text>
</comment>
<feature type="transmembrane region" description="Helical" evidence="7">
    <location>
        <begin position="180"/>
        <end position="201"/>
    </location>
</feature>
<organism evidence="8 9">
    <name type="scientific">Candidatus Glassbacteria bacterium RIFCSPLOWO2_12_FULL_58_11</name>
    <dbReference type="NCBI Taxonomy" id="1817867"/>
    <lineage>
        <taxon>Bacteria</taxon>
        <taxon>Candidatus Glassiibacteriota</taxon>
    </lineage>
</organism>
<dbReference type="PANTHER" id="PTHR34184:SF4">
    <property type="entry name" value="UPF0718 PROTEIN YCGR"/>
    <property type="match status" value="1"/>
</dbReference>
<reference evidence="8 9" key="1">
    <citation type="journal article" date="2016" name="Nat. Commun.">
        <title>Thousands of microbial genomes shed light on interconnected biogeochemical processes in an aquifer system.</title>
        <authorList>
            <person name="Anantharaman K."/>
            <person name="Brown C.T."/>
            <person name="Hug L.A."/>
            <person name="Sharon I."/>
            <person name="Castelle C.J."/>
            <person name="Probst A.J."/>
            <person name="Thomas B.C."/>
            <person name="Singh A."/>
            <person name="Wilkins M.J."/>
            <person name="Karaoz U."/>
            <person name="Brodie E.L."/>
            <person name="Williams K.H."/>
            <person name="Hubbard S.S."/>
            <person name="Banfield J.F."/>
        </authorList>
    </citation>
    <scope>NUCLEOTIDE SEQUENCE [LARGE SCALE GENOMIC DNA]</scope>
</reference>
<evidence type="ECO:0000256" key="2">
    <source>
        <dbReference type="ARBA" id="ARBA00006386"/>
    </source>
</evidence>
<comment type="subcellular location">
    <subcellularLocation>
        <location evidence="1">Cell membrane</location>
        <topology evidence="1">Multi-pass membrane protein</topology>
    </subcellularLocation>
</comment>
<keyword evidence="3" id="KW-1003">Cell membrane</keyword>
<evidence type="ECO:0000256" key="7">
    <source>
        <dbReference type="SAM" id="Phobius"/>
    </source>
</evidence>
<dbReference type="STRING" id="1817867.A3F83_00875"/>
<name>A0A1F5YX48_9BACT</name>
<feature type="transmembrane region" description="Helical" evidence="7">
    <location>
        <begin position="283"/>
        <end position="303"/>
    </location>
</feature>
<accession>A0A1F5YX48</accession>
<evidence type="ECO:0000313" key="8">
    <source>
        <dbReference type="EMBL" id="OGG04654.1"/>
    </source>
</evidence>
<evidence type="ECO:0000313" key="9">
    <source>
        <dbReference type="Proteomes" id="UP000179129"/>
    </source>
</evidence>
<keyword evidence="4 7" id="KW-0812">Transmembrane</keyword>
<evidence type="ECO:0000256" key="4">
    <source>
        <dbReference type="ARBA" id="ARBA00022692"/>
    </source>
</evidence>
<dbReference type="InterPro" id="IPR005524">
    <property type="entry name" value="DUF318"/>
</dbReference>
<dbReference type="AlphaFoldDB" id="A0A1F5YX48"/>
<evidence type="ECO:0000256" key="3">
    <source>
        <dbReference type="ARBA" id="ARBA00022475"/>
    </source>
</evidence>